<proteinExistence type="predicted"/>
<dbReference type="SMART" id="SM00908">
    <property type="entry name" value="Gal-bind_lectin"/>
    <property type="match status" value="1"/>
</dbReference>
<dbReference type="AlphaFoldDB" id="A0A0D8X874"/>
<keyword evidence="5" id="KW-1185">Reference proteome</keyword>
<dbReference type="Gene3D" id="2.60.120.200">
    <property type="match status" value="1"/>
</dbReference>
<keyword evidence="1 2" id="KW-0430">Lectin</keyword>
<dbReference type="FunFam" id="2.60.120.200:FF:000213">
    <property type="entry name" value="Galectin"/>
    <property type="match status" value="1"/>
</dbReference>
<gene>
    <name evidence="4" type="ORF">DICVIV_13276</name>
</gene>
<sequence length="188" mass="21698">MFDDAVTLRGNGVNECVPGAIPLNEPLRPGCKIDIHGRVLNCYYKNFSIELLSGPHIVLHVNFRFHHEHVIVMNSAHYGSWGTEIRHENPLHHDDYFHLHIHAHHDYYEIELNGRHIASYPHRYPMEAVQALGLKGDFYVEKVHFSGFCFSVDWNSDYDYGHCGYGGYGTDSYEPPCFGENHAYNAYF</sequence>
<evidence type="ECO:0000256" key="2">
    <source>
        <dbReference type="RuleBase" id="RU102079"/>
    </source>
</evidence>
<dbReference type="Pfam" id="PF00337">
    <property type="entry name" value="Gal-bind_lectin"/>
    <property type="match status" value="1"/>
</dbReference>
<dbReference type="STRING" id="29172.A0A0D8X874"/>
<dbReference type="InterPro" id="IPR013320">
    <property type="entry name" value="ConA-like_dom_sf"/>
</dbReference>
<dbReference type="InterPro" id="IPR001079">
    <property type="entry name" value="Galectin_CRD"/>
</dbReference>
<reference evidence="4 5" key="1">
    <citation type="submission" date="2013-11" db="EMBL/GenBank/DDBJ databases">
        <title>Draft genome of the bovine lungworm Dictyocaulus viviparus.</title>
        <authorList>
            <person name="Mitreva M."/>
        </authorList>
    </citation>
    <scope>NUCLEOTIDE SEQUENCE [LARGE SCALE GENOMIC DNA]</scope>
    <source>
        <strain evidence="4 5">HannoverDv2000</strain>
    </source>
</reference>
<evidence type="ECO:0000256" key="1">
    <source>
        <dbReference type="ARBA" id="ARBA00022734"/>
    </source>
</evidence>
<dbReference type="OrthoDB" id="6251307at2759"/>
<dbReference type="PANTHER" id="PTHR11346">
    <property type="entry name" value="GALECTIN"/>
    <property type="match status" value="1"/>
</dbReference>
<name>A0A0D8X874_DICVI</name>
<dbReference type="Proteomes" id="UP000053766">
    <property type="component" value="Unassembled WGS sequence"/>
</dbReference>
<dbReference type="SMART" id="SM00276">
    <property type="entry name" value="GLECT"/>
    <property type="match status" value="1"/>
</dbReference>
<evidence type="ECO:0000259" key="3">
    <source>
        <dbReference type="PROSITE" id="PS51304"/>
    </source>
</evidence>
<protein>
    <recommendedName>
        <fullName evidence="2">Galectin</fullName>
    </recommendedName>
</protein>
<evidence type="ECO:0000313" key="5">
    <source>
        <dbReference type="Proteomes" id="UP000053766"/>
    </source>
</evidence>
<evidence type="ECO:0000313" key="4">
    <source>
        <dbReference type="EMBL" id="KJH40760.1"/>
    </source>
</evidence>
<dbReference type="InterPro" id="IPR044156">
    <property type="entry name" value="Galectin-like"/>
</dbReference>
<accession>A0A0D8X874</accession>
<dbReference type="GO" id="GO:0030246">
    <property type="term" value="F:carbohydrate binding"/>
    <property type="evidence" value="ECO:0007669"/>
    <property type="project" value="UniProtKB-UniRule"/>
</dbReference>
<dbReference type="CDD" id="cd00070">
    <property type="entry name" value="GLECT"/>
    <property type="match status" value="1"/>
</dbReference>
<dbReference type="GO" id="GO:0016936">
    <property type="term" value="F:galactoside binding"/>
    <property type="evidence" value="ECO:0007669"/>
    <property type="project" value="TreeGrafter"/>
</dbReference>
<dbReference type="EMBL" id="KN717024">
    <property type="protein sequence ID" value="KJH40760.1"/>
    <property type="molecule type" value="Genomic_DNA"/>
</dbReference>
<reference evidence="5" key="2">
    <citation type="journal article" date="2016" name="Sci. Rep.">
        <title>Dictyocaulus viviparus genome, variome and transcriptome elucidate lungworm biology and support future intervention.</title>
        <authorList>
            <person name="McNulty S.N."/>
            <person name="Strube C."/>
            <person name="Rosa B.A."/>
            <person name="Martin J.C."/>
            <person name="Tyagi R."/>
            <person name="Choi Y.J."/>
            <person name="Wang Q."/>
            <person name="Hallsworth Pepin K."/>
            <person name="Zhang X."/>
            <person name="Ozersky P."/>
            <person name="Wilson R.K."/>
            <person name="Sternberg P.W."/>
            <person name="Gasser R.B."/>
            <person name="Mitreva M."/>
        </authorList>
    </citation>
    <scope>NUCLEOTIDE SEQUENCE [LARGE SCALE GENOMIC DNA]</scope>
    <source>
        <strain evidence="5">HannoverDv2000</strain>
    </source>
</reference>
<dbReference type="PROSITE" id="PS51304">
    <property type="entry name" value="GALECTIN"/>
    <property type="match status" value="1"/>
</dbReference>
<organism evidence="4 5">
    <name type="scientific">Dictyocaulus viviparus</name>
    <name type="common">Bovine lungworm</name>
    <dbReference type="NCBI Taxonomy" id="29172"/>
    <lineage>
        <taxon>Eukaryota</taxon>
        <taxon>Metazoa</taxon>
        <taxon>Ecdysozoa</taxon>
        <taxon>Nematoda</taxon>
        <taxon>Chromadorea</taxon>
        <taxon>Rhabditida</taxon>
        <taxon>Rhabditina</taxon>
        <taxon>Rhabditomorpha</taxon>
        <taxon>Strongyloidea</taxon>
        <taxon>Metastrongylidae</taxon>
        <taxon>Dictyocaulus</taxon>
    </lineage>
</organism>
<feature type="domain" description="Galectin" evidence="3">
    <location>
        <begin position="19"/>
        <end position="146"/>
    </location>
</feature>
<dbReference type="PANTHER" id="PTHR11346:SF174">
    <property type="entry name" value="GALAPTIN LEC-8-RELATED"/>
    <property type="match status" value="1"/>
</dbReference>
<dbReference type="SUPFAM" id="SSF49899">
    <property type="entry name" value="Concanavalin A-like lectins/glucanases"/>
    <property type="match status" value="1"/>
</dbReference>